<keyword evidence="2" id="KW-1185">Reference proteome</keyword>
<dbReference type="KEGG" id="elj:ELUMI_v1c05330"/>
<dbReference type="Proteomes" id="UP000232063">
    <property type="component" value="Chromosome"/>
</dbReference>
<accession>A0A2K8NU16</accession>
<protein>
    <submittedName>
        <fullName evidence="1">Uncharacterized protein</fullName>
    </submittedName>
</protein>
<dbReference type="AlphaFoldDB" id="A0A2K8NU16"/>
<sequence>MSKYYTLSKQKCAVCKTNKAQVIVVKAYSSKSQYICGECYEKGEQHFWKELNNVK</sequence>
<organism evidence="1 2">
    <name type="scientific">Williamsoniiplasma luminosum</name>
    <dbReference type="NCBI Taxonomy" id="214888"/>
    <lineage>
        <taxon>Bacteria</taxon>
        <taxon>Bacillati</taxon>
        <taxon>Mycoplasmatota</taxon>
        <taxon>Mollicutes</taxon>
        <taxon>Entomoplasmatales</taxon>
        <taxon>Williamsoniiplasma</taxon>
    </lineage>
</organism>
<evidence type="ECO:0000313" key="2">
    <source>
        <dbReference type="Proteomes" id="UP000232063"/>
    </source>
</evidence>
<proteinExistence type="predicted"/>
<gene>
    <name evidence="1" type="ORF">ELUMI_v1c05330</name>
</gene>
<evidence type="ECO:0000313" key="1">
    <source>
        <dbReference type="EMBL" id="ATZ17257.1"/>
    </source>
</evidence>
<reference evidence="1 2" key="1">
    <citation type="submission" date="2017-11" db="EMBL/GenBank/DDBJ databases">
        <title>Genome sequence of Entomoplasma luminosum PIMN-1 (ATCC 49195).</title>
        <authorList>
            <person name="Lo W.-S."/>
            <person name="Gasparich G.E."/>
            <person name="Kuo C.-H."/>
        </authorList>
    </citation>
    <scope>NUCLEOTIDE SEQUENCE [LARGE SCALE GENOMIC DNA]</scope>
    <source>
        <strain evidence="1 2">PIMN-1</strain>
    </source>
</reference>
<dbReference type="EMBL" id="CP024963">
    <property type="protein sequence ID" value="ATZ17257.1"/>
    <property type="molecule type" value="Genomic_DNA"/>
</dbReference>
<name>A0A2K8NU16_9MOLU</name>